<feature type="domain" description="Hydantoinase B/oxoprolinase" evidence="3">
    <location>
        <begin position="758"/>
        <end position="1292"/>
    </location>
</feature>
<dbReference type="eggNOG" id="KOG1939">
    <property type="taxonomic scope" value="Eukaryota"/>
</dbReference>
<dbReference type="InterPro" id="IPR049517">
    <property type="entry name" value="ACX-like_C"/>
</dbReference>
<reference evidence="6 7" key="1">
    <citation type="journal article" date="2011" name="Proc. Natl. Acad. Sci. U.S.A.">
        <title>Evolutionary erosion of yeast sex chromosomes by mating-type switching accidents.</title>
        <authorList>
            <person name="Gordon J.L."/>
            <person name="Armisen D."/>
            <person name="Proux-Wera E."/>
            <person name="Oheigeartaigh S.S."/>
            <person name="Byrne K.P."/>
            <person name="Wolfe K.H."/>
        </authorList>
    </citation>
    <scope>NUCLEOTIDE SEQUENCE [LARGE SCALE GENOMIC DNA]</scope>
    <source>
        <strain evidence="7">ATCC 24235 / CBS 4417 / NBRC 1672 / NRRL Y-8282 / UCD 70-5</strain>
    </source>
</reference>
<name>G8BUR1_TETPH</name>
<evidence type="ECO:0008006" key="8">
    <source>
        <dbReference type="Google" id="ProtNLM"/>
    </source>
</evidence>
<evidence type="ECO:0000259" key="3">
    <source>
        <dbReference type="Pfam" id="PF02538"/>
    </source>
</evidence>
<feature type="domain" description="Hydantoinase A/oxoprolinase" evidence="2">
    <location>
        <begin position="247"/>
        <end position="549"/>
    </location>
</feature>
<evidence type="ECO:0000259" key="5">
    <source>
        <dbReference type="Pfam" id="PF19278"/>
    </source>
</evidence>
<dbReference type="Proteomes" id="UP000005666">
    <property type="component" value="Chromosome 6"/>
</dbReference>
<dbReference type="KEGG" id="tpf:TPHA_0F03670"/>
<accession>G8BUR1</accession>
<dbReference type="RefSeq" id="XP_003686281.1">
    <property type="nucleotide sequence ID" value="XM_003686233.1"/>
</dbReference>
<evidence type="ECO:0000259" key="2">
    <source>
        <dbReference type="Pfam" id="PF01968"/>
    </source>
</evidence>
<evidence type="ECO:0000313" key="7">
    <source>
        <dbReference type="Proteomes" id="UP000005666"/>
    </source>
</evidence>
<evidence type="ECO:0000313" key="6">
    <source>
        <dbReference type="EMBL" id="CCE63847.1"/>
    </source>
</evidence>
<dbReference type="GO" id="GO:0006749">
    <property type="term" value="P:glutathione metabolic process"/>
    <property type="evidence" value="ECO:0007669"/>
    <property type="project" value="EnsemblFungi"/>
</dbReference>
<dbReference type="STRING" id="1071381.G8BUR1"/>
<dbReference type="InterPro" id="IPR045079">
    <property type="entry name" value="Oxoprolinase-like"/>
</dbReference>
<dbReference type="InterPro" id="IPR008040">
    <property type="entry name" value="Hydant_A_N"/>
</dbReference>
<dbReference type="InterPro" id="IPR003692">
    <property type="entry name" value="Hydantoinase_B"/>
</dbReference>
<organism evidence="6 7">
    <name type="scientific">Tetrapisispora phaffii (strain ATCC 24235 / CBS 4417 / NBRC 1672 / NRRL Y-8282 / UCD 70-5)</name>
    <name type="common">Yeast</name>
    <name type="synonym">Fabospora phaffii</name>
    <dbReference type="NCBI Taxonomy" id="1071381"/>
    <lineage>
        <taxon>Eukaryota</taxon>
        <taxon>Fungi</taxon>
        <taxon>Dikarya</taxon>
        <taxon>Ascomycota</taxon>
        <taxon>Saccharomycotina</taxon>
        <taxon>Saccharomycetes</taxon>
        <taxon>Saccharomycetales</taxon>
        <taxon>Saccharomycetaceae</taxon>
        <taxon>Tetrapisispora</taxon>
    </lineage>
</organism>
<dbReference type="GO" id="GO:0005829">
    <property type="term" value="C:cytosol"/>
    <property type="evidence" value="ECO:0007669"/>
    <property type="project" value="TreeGrafter"/>
</dbReference>
<dbReference type="EMBL" id="HE612861">
    <property type="protein sequence ID" value="CCE63847.1"/>
    <property type="molecule type" value="Genomic_DNA"/>
</dbReference>
<feature type="domain" description="Hydantoinase/oxoprolinase N-terminal" evidence="4">
    <location>
        <begin position="9"/>
        <end position="227"/>
    </location>
</feature>
<dbReference type="Pfam" id="PF05378">
    <property type="entry name" value="Hydant_A_N"/>
    <property type="match status" value="1"/>
</dbReference>
<comment type="similarity">
    <text evidence="1">Belongs to the oxoprolinase family.</text>
</comment>
<protein>
    <recommendedName>
        <fullName evidence="8">5-oxoprolinase</fullName>
    </recommendedName>
</protein>
<dbReference type="HOGENOM" id="CLU_002157_0_1_1"/>
<dbReference type="GO" id="GO:0017168">
    <property type="term" value="F:5-oxoprolinase (ATP-hydrolyzing) activity"/>
    <property type="evidence" value="ECO:0007669"/>
    <property type="project" value="EnsemblFungi"/>
</dbReference>
<dbReference type="OMA" id="QMGTQLR"/>
<dbReference type="InterPro" id="IPR002821">
    <property type="entry name" value="Hydantoinase_A"/>
</dbReference>
<feature type="domain" description="Acetophenone carboxylase-like C-terminal" evidence="5">
    <location>
        <begin position="684"/>
        <end position="741"/>
    </location>
</feature>
<keyword evidence="7" id="KW-1185">Reference proteome</keyword>
<dbReference type="OrthoDB" id="3643at2759"/>
<dbReference type="Pfam" id="PF01968">
    <property type="entry name" value="Hydantoinase_A"/>
    <property type="match status" value="1"/>
</dbReference>
<dbReference type="Pfam" id="PF02538">
    <property type="entry name" value="Hydantoinase_B"/>
    <property type="match status" value="1"/>
</dbReference>
<gene>
    <name evidence="6" type="primary">TPHA0F03670</name>
    <name evidence="6" type="ordered locus">TPHA_0F03670</name>
</gene>
<evidence type="ECO:0000259" key="4">
    <source>
        <dbReference type="Pfam" id="PF05378"/>
    </source>
</evidence>
<dbReference type="PANTHER" id="PTHR11365:SF2">
    <property type="entry name" value="5-OXOPROLINASE"/>
    <property type="match status" value="1"/>
</dbReference>
<evidence type="ECO:0000256" key="1">
    <source>
        <dbReference type="ARBA" id="ARBA00010403"/>
    </source>
</evidence>
<dbReference type="PANTHER" id="PTHR11365">
    <property type="entry name" value="5-OXOPROLINASE RELATED"/>
    <property type="match status" value="1"/>
</dbReference>
<proteinExistence type="inferred from homology"/>
<dbReference type="GeneID" id="11535556"/>
<sequence>MVSNYGNIRIAIDRGGTFTDCIGNIGTGKKEDDRIIKLLSVDPKNYDDAPLEGIRRLLEIFENKTIPRNTKLDISNVQSIRMGTTLATNCALERNGEDCCFITTKGFKDTLLIGDQTRPNIFELNIARDKLKPLFNMCVEIDERITLEDFSEDPEKIITKVDQDDDNLVIGKSGEAVRIIKKPDLNEIRSTLNLVYQSGIRSIAVAFVHSYTYPNHELLIKKIAEDIGFEHISLSSEISPMIKFLPRAYSAVADAYLTPVIKNYLKKISHGLFIKNDSTAGSGNTLKNIQFMQSDGGLVEGDKFSGLKSILSGPAGGIVGYAETCYDPENSIPLIGFDMGGTSTDVSRYGSGKLQHVFETVTAGITIQSPQLDIHTIAAGGSSILSWENGLFKVGPKSASADPGPACYRKNGPLTITDANLYLGRLIPEMFPHIFGPNENEPLDLEITKDKFEQLTTKINKDLKVKMTTDEVVYGFLKVACESMARPIRALTEAKGYEISKHRLVSFGGAGGQHAVAVAESLGIDTVLIHRYSSVLSAYGIFLANVVEEQQKPSSLVLSDANSRRIVEKEFKDLELICKSKLYNQNFFDEDINIERYLNLRYEGTETGLMILQEEENIWNFQKWFSSAHHREFGFSFDNKRIIVDDIRVRAIGKSNIRAESSVDKQLAIYHQKVVDSMKNIFMTKSIFFENKRIDTPIYQIEKMEYGTQIRGPAILADSTQTNVLPPNAIATVLESHIFIKIDHDDNKSIVDREGAVNPVLLSIFSHRFMDIAEQMGTQLRKTSVSTNVKERLDFSCALFDNKGNLVANAPHVPVHLGSMSTCIKLQAKLWEGKLKPNDVLITNHPEAGGTHLPDITVISPTFSSDGDIIFYVASRAHHAEIGGILPGSIPPNSKELYEEGVAIYSELLVKEGIFQEDMVYKWFVEEPGKYYGCSGSRKVSDNISDLKAQIAANTKGIHLINTLITDYSLDIIIKYMKAIQQNACETIKKMLKQLTSHYGRNVFESEDRMDDGSLIKLKVTLNNEDDEYIFNFSETSSQVYGNLNAPEAITNSAILYCLRCLVGEDIPLNQGCLEPLTIIIPKGSILSPNKGAAVVGGNVLTSQRVTDVILKTFNVMADSQGDCNNFTFGTKCVVDSDGDTIDGFGYYETICGGVGAGAPSWRGDGWDGASAVHTNMTNTRMTDPEVFEKRYPVLLREFSIRENSGGNGHFRGGCGVIRKIEFRKPVIASILSERRVLPPNGLHGGMNGLRGENTWFRSDTSAFINIGGKNTVNVQTGDVVIIKTPGGGGYGVKITY</sequence>
<dbReference type="Pfam" id="PF19278">
    <property type="entry name" value="Hydant_A_C"/>
    <property type="match status" value="1"/>
</dbReference>